<evidence type="ECO:0000256" key="3">
    <source>
        <dbReference type="ARBA" id="ARBA00022676"/>
    </source>
</evidence>
<evidence type="ECO:0000313" key="12">
    <source>
        <dbReference type="Proteomes" id="UP001305779"/>
    </source>
</evidence>
<evidence type="ECO:0000256" key="2">
    <source>
        <dbReference type="ARBA" id="ARBA00009105"/>
    </source>
</evidence>
<dbReference type="PANTHER" id="PTHR31392:SF1">
    <property type="entry name" value="ALPHA-1,3-MANNOSYLTRANSFERASE MNN1-RELATED"/>
    <property type="match status" value="1"/>
</dbReference>
<organism evidence="11 12">
    <name type="scientific">Zasmidium cellare</name>
    <name type="common">Wine cellar mold</name>
    <name type="synonym">Racodium cellare</name>
    <dbReference type="NCBI Taxonomy" id="395010"/>
    <lineage>
        <taxon>Eukaryota</taxon>
        <taxon>Fungi</taxon>
        <taxon>Dikarya</taxon>
        <taxon>Ascomycota</taxon>
        <taxon>Pezizomycotina</taxon>
        <taxon>Dothideomycetes</taxon>
        <taxon>Dothideomycetidae</taxon>
        <taxon>Mycosphaerellales</taxon>
        <taxon>Mycosphaerellaceae</taxon>
        <taxon>Zasmidium</taxon>
    </lineage>
</organism>
<accession>A0ABR0E8E6</accession>
<dbReference type="EMBL" id="JAXOVC010000008">
    <property type="protein sequence ID" value="KAK4497705.1"/>
    <property type="molecule type" value="Genomic_DNA"/>
</dbReference>
<comment type="subcellular location">
    <subcellularLocation>
        <location evidence="1">Membrane</location>
        <topology evidence="1">Single-pass type II membrane protein</topology>
    </subcellularLocation>
</comment>
<keyword evidence="3" id="KW-0328">Glycosyltransferase</keyword>
<evidence type="ECO:0000256" key="5">
    <source>
        <dbReference type="ARBA" id="ARBA00022692"/>
    </source>
</evidence>
<evidence type="ECO:0000256" key="1">
    <source>
        <dbReference type="ARBA" id="ARBA00004606"/>
    </source>
</evidence>
<name>A0ABR0E8E6_ZASCE</name>
<keyword evidence="12" id="KW-1185">Reference proteome</keyword>
<evidence type="ECO:0000256" key="8">
    <source>
        <dbReference type="ARBA" id="ARBA00023136"/>
    </source>
</evidence>
<keyword evidence="5" id="KW-0812">Transmembrane</keyword>
<feature type="compositionally biased region" description="Polar residues" evidence="10">
    <location>
        <begin position="30"/>
        <end position="41"/>
    </location>
</feature>
<dbReference type="SUPFAM" id="SSF53448">
    <property type="entry name" value="Nucleotide-diphospho-sugar transferases"/>
    <property type="match status" value="1"/>
</dbReference>
<keyword evidence="7" id="KW-1133">Transmembrane helix</keyword>
<evidence type="ECO:0008006" key="13">
    <source>
        <dbReference type="Google" id="ProtNLM"/>
    </source>
</evidence>
<dbReference type="Proteomes" id="UP001305779">
    <property type="component" value="Unassembled WGS sequence"/>
</dbReference>
<protein>
    <recommendedName>
        <fullName evidence="13">Alpha-1,3-mannosyltransferase</fullName>
    </recommendedName>
</protein>
<sequence length="538" mass="60824">MIHEVPKERDSPPQVPIQDSNPSPPHRIETASTQIPTPSASETVNSDFLQALSALSTLLPDEGRINHLLSPLPAAGGNVLLRELAYRTRIFRDLFQSWENLHLAPHASGNLQLLNPIIGLSPLDRDDYNRLRVFMNAFAQKLFPWTMPYFADHMGLHASFYSGGRGIVFTAGTDQARYLLTSIPAIRRLGCDLPIEVIYLGDDDLNDDARDSLEALPGVVTVDIEEMIDDKGWKLKGWAAKPFAMLYSSFREVIFMDADALFLTNPEDLFHDEQYINTGALFFKDRSMFFENKKAWLRSILPKPISRHVKQNRMWTGESGHMQDSGVVVIDKWKHFVALLLTTRLNGPDRDGDKGTGKKGVYELVYGDKETFWLSWELSGDLGYAFHDGGAGIMGSLGTGEPDEIHDEFAEEDEEDEDEDEEEEWQTIATPTTTSQHKKPVPSAKPRICSPQLLHLDRDGKPMWFNGWLHTSKTKDAGYQSFEVYMREPIRRKGEDSPWELRKSNVVCLSAEEYFEFSAQEQGRLGALLESAKKSSEQ</sequence>
<keyword evidence="6" id="KW-0735">Signal-anchor</keyword>
<keyword evidence="9" id="KW-0325">Glycoprotein</keyword>
<evidence type="ECO:0000313" key="11">
    <source>
        <dbReference type="EMBL" id="KAK4497705.1"/>
    </source>
</evidence>
<dbReference type="InterPro" id="IPR022751">
    <property type="entry name" value="Alpha_mannosyltransferase"/>
</dbReference>
<evidence type="ECO:0000256" key="10">
    <source>
        <dbReference type="SAM" id="MobiDB-lite"/>
    </source>
</evidence>
<comment type="caution">
    <text evidence="11">The sequence shown here is derived from an EMBL/GenBank/DDBJ whole genome shotgun (WGS) entry which is preliminary data.</text>
</comment>
<dbReference type="PANTHER" id="PTHR31392">
    <property type="entry name" value="ALPHA-1,3-MANNOSYLTRANSFERASE MNN1-RELATED"/>
    <property type="match status" value="1"/>
</dbReference>
<comment type="similarity">
    <text evidence="2">Belongs to the MNN1/MNT family.</text>
</comment>
<feature type="compositionally biased region" description="Basic and acidic residues" evidence="10">
    <location>
        <begin position="1"/>
        <end position="11"/>
    </location>
</feature>
<feature type="region of interest" description="Disordered" evidence="10">
    <location>
        <begin position="1"/>
        <end position="41"/>
    </location>
</feature>
<evidence type="ECO:0000256" key="7">
    <source>
        <dbReference type="ARBA" id="ARBA00022989"/>
    </source>
</evidence>
<dbReference type="Pfam" id="PF11051">
    <property type="entry name" value="Mannosyl_trans3"/>
    <property type="match status" value="1"/>
</dbReference>
<keyword evidence="8" id="KW-0472">Membrane</keyword>
<reference evidence="11 12" key="1">
    <citation type="journal article" date="2023" name="G3 (Bethesda)">
        <title>A chromosome-level genome assembly of Zasmidium syzygii isolated from banana leaves.</title>
        <authorList>
            <person name="van Westerhoven A.C."/>
            <person name="Mehrabi R."/>
            <person name="Talebi R."/>
            <person name="Steentjes M.B.F."/>
            <person name="Corcolon B."/>
            <person name="Chong P.A."/>
            <person name="Kema G.H.J."/>
            <person name="Seidl M.F."/>
        </authorList>
    </citation>
    <scope>NUCLEOTIDE SEQUENCE [LARGE SCALE GENOMIC DNA]</scope>
    <source>
        <strain evidence="11 12">P124</strain>
    </source>
</reference>
<dbReference type="Gene3D" id="3.90.550.10">
    <property type="entry name" value="Spore Coat Polysaccharide Biosynthesis Protein SpsA, Chain A"/>
    <property type="match status" value="1"/>
</dbReference>
<evidence type="ECO:0000256" key="6">
    <source>
        <dbReference type="ARBA" id="ARBA00022968"/>
    </source>
</evidence>
<dbReference type="InterPro" id="IPR029044">
    <property type="entry name" value="Nucleotide-diphossugar_trans"/>
</dbReference>
<keyword evidence="4" id="KW-0808">Transferase</keyword>
<proteinExistence type="inferred from homology"/>
<evidence type="ECO:0000256" key="9">
    <source>
        <dbReference type="ARBA" id="ARBA00023180"/>
    </source>
</evidence>
<gene>
    <name evidence="11" type="ORF">PRZ48_010358</name>
</gene>
<evidence type="ECO:0000256" key="4">
    <source>
        <dbReference type="ARBA" id="ARBA00022679"/>
    </source>
</evidence>